<dbReference type="SUPFAM" id="SSF51905">
    <property type="entry name" value="FAD/NAD(P)-binding domain"/>
    <property type="match status" value="2"/>
</dbReference>
<dbReference type="Gene3D" id="1.10.10.1100">
    <property type="entry name" value="BFD-like [2Fe-2S]-binding domain"/>
    <property type="match status" value="1"/>
</dbReference>
<dbReference type="GO" id="GO:0051539">
    <property type="term" value="F:4 iron, 4 sulfur cluster binding"/>
    <property type="evidence" value="ECO:0007669"/>
    <property type="project" value="UniProtKB-KW"/>
</dbReference>
<dbReference type="InterPro" id="IPR036136">
    <property type="entry name" value="Nit/Sulf_reduc_fer-like_dom_sf"/>
</dbReference>
<evidence type="ECO:0000256" key="7">
    <source>
        <dbReference type="ARBA" id="ARBA00022617"/>
    </source>
</evidence>
<comment type="cofactor">
    <cofactor evidence="1">
        <name>siroheme</name>
        <dbReference type="ChEBI" id="CHEBI:60052"/>
    </cofactor>
</comment>
<keyword evidence="15" id="KW-0534">Nitrate assimilation</keyword>
<dbReference type="InterPro" id="IPR012744">
    <property type="entry name" value="Nitri_red_NirB"/>
</dbReference>
<dbReference type="GO" id="GO:0046872">
    <property type="term" value="F:metal ion binding"/>
    <property type="evidence" value="ECO:0007669"/>
    <property type="project" value="UniProtKB-KW"/>
</dbReference>
<dbReference type="SUPFAM" id="SSF50022">
    <property type="entry name" value="ISP domain"/>
    <property type="match status" value="1"/>
</dbReference>
<dbReference type="InterPro" id="IPR012748">
    <property type="entry name" value="Rieske-like_NirD"/>
</dbReference>
<dbReference type="InterPro" id="IPR006066">
    <property type="entry name" value="NO2/SO3_Rdtase_FeS/sirohaem_BS"/>
</dbReference>
<accession>A0A5K7XQP5</accession>
<dbReference type="CDD" id="cd19944">
    <property type="entry name" value="NirB_Fer2_BFD-like_2"/>
    <property type="match status" value="1"/>
</dbReference>
<dbReference type="EC" id="1.7.1.4" evidence="19"/>
<evidence type="ECO:0000256" key="3">
    <source>
        <dbReference type="ARBA" id="ARBA00001974"/>
    </source>
</evidence>
<comment type="cofactor">
    <cofactor evidence="2">
        <name>[4Fe-4S] cluster</name>
        <dbReference type="ChEBI" id="CHEBI:49883"/>
    </cofactor>
</comment>
<dbReference type="RefSeq" id="WP_152101282.1">
    <property type="nucleotide sequence ID" value="NZ_AP021861.1"/>
</dbReference>
<dbReference type="Pfam" id="PF03460">
    <property type="entry name" value="NIR_SIR_ferr"/>
    <property type="match status" value="1"/>
</dbReference>
<comment type="cofactor">
    <cofactor evidence="3">
        <name>FAD</name>
        <dbReference type="ChEBI" id="CHEBI:57692"/>
    </cofactor>
</comment>
<evidence type="ECO:0000256" key="12">
    <source>
        <dbReference type="ARBA" id="ARBA00023002"/>
    </source>
</evidence>
<dbReference type="InterPro" id="IPR041854">
    <property type="entry name" value="BFD-like_2Fe2S-bd_dom_sf"/>
</dbReference>
<evidence type="ECO:0000256" key="17">
    <source>
        <dbReference type="ARBA" id="ARBA00064211"/>
    </source>
</evidence>
<dbReference type="NCBIfam" id="TIGR02378">
    <property type="entry name" value="nirD_assim_sml"/>
    <property type="match status" value="1"/>
</dbReference>
<dbReference type="PANTHER" id="PTHR43809:SF1">
    <property type="entry name" value="NITRITE REDUCTASE (NADH) LARGE SUBUNIT"/>
    <property type="match status" value="1"/>
</dbReference>
<dbReference type="Pfam" id="PF04324">
    <property type="entry name" value="Fer2_BFD"/>
    <property type="match status" value="1"/>
</dbReference>
<comment type="cofactor">
    <cofactor evidence="16">
        <name>[2Fe-2S] cluster</name>
        <dbReference type="ChEBI" id="CHEBI:190135"/>
    </cofactor>
</comment>
<evidence type="ECO:0000256" key="5">
    <source>
        <dbReference type="ARBA" id="ARBA00010429"/>
    </source>
</evidence>
<dbReference type="FunFam" id="1.10.10.1100:FF:000002">
    <property type="entry name" value="Nitrite reductase large subunit"/>
    <property type="match status" value="1"/>
</dbReference>
<evidence type="ECO:0000256" key="9">
    <source>
        <dbReference type="ARBA" id="ARBA00022714"/>
    </source>
</evidence>
<dbReference type="InterPro" id="IPR017941">
    <property type="entry name" value="Rieske_2Fe-2S"/>
</dbReference>
<evidence type="ECO:0000256" key="15">
    <source>
        <dbReference type="ARBA" id="ARBA00023063"/>
    </source>
</evidence>
<keyword evidence="20" id="KW-1185">Reference proteome</keyword>
<dbReference type="NCBIfam" id="NF011565">
    <property type="entry name" value="PRK14989.1"/>
    <property type="match status" value="1"/>
</dbReference>
<dbReference type="PANTHER" id="PTHR43809">
    <property type="entry name" value="NITRITE REDUCTASE (NADH) LARGE SUBUNIT"/>
    <property type="match status" value="1"/>
</dbReference>
<evidence type="ECO:0000256" key="10">
    <source>
        <dbReference type="ARBA" id="ARBA00022723"/>
    </source>
</evidence>
<dbReference type="GO" id="GO:0050661">
    <property type="term" value="F:NADP binding"/>
    <property type="evidence" value="ECO:0007669"/>
    <property type="project" value="InterPro"/>
</dbReference>
<dbReference type="InterPro" id="IPR036188">
    <property type="entry name" value="FAD/NAD-bd_sf"/>
</dbReference>
<evidence type="ECO:0000313" key="20">
    <source>
        <dbReference type="Proteomes" id="UP000326837"/>
    </source>
</evidence>
<evidence type="ECO:0000256" key="6">
    <source>
        <dbReference type="ARBA" id="ARBA00022485"/>
    </source>
</evidence>
<organism evidence="19 20">
    <name type="scientific">Lacipirellula parvula</name>
    <dbReference type="NCBI Taxonomy" id="2650471"/>
    <lineage>
        <taxon>Bacteria</taxon>
        <taxon>Pseudomonadati</taxon>
        <taxon>Planctomycetota</taxon>
        <taxon>Planctomycetia</taxon>
        <taxon>Pirellulales</taxon>
        <taxon>Lacipirellulaceae</taxon>
        <taxon>Lacipirellula</taxon>
    </lineage>
</organism>
<comment type="pathway">
    <text evidence="4">Nitrogen metabolism; nitrate reduction (assimilation).</text>
</comment>
<keyword evidence="10" id="KW-0479">Metal-binding</keyword>
<dbReference type="Pfam" id="PF01077">
    <property type="entry name" value="NIR_SIR"/>
    <property type="match status" value="1"/>
</dbReference>
<evidence type="ECO:0000256" key="8">
    <source>
        <dbReference type="ARBA" id="ARBA00022630"/>
    </source>
</evidence>
<dbReference type="GO" id="GO:0008942">
    <property type="term" value="F:nitrite reductase [NAD(P)H] activity"/>
    <property type="evidence" value="ECO:0007669"/>
    <property type="project" value="UniProtKB-EC"/>
</dbReference>
<dbReference type="SUPFAM" id="SSF56014">
    <property type="entry name" value="Nitrite and sulphite reductase 4Fe-4S domain-like"/>
    <property type="match status" value="1"/>
</dbReference>
<evidence type="ECO:0000256" key="13">
    <source>
        <dbReference type="ARBA" id="ARBA00023004"/>
    </source>
</evidence>
<dbReference type="InterPro" id="IPR036922">
    <property type="entry name" value="Rieske_2Fe-2S_sf"/>
</dbReference>
<reference evidence="20" key="1">
    <citation type="submission" date="2019-10" db="EMBL/GenBank/DDBJ databases">
        <title>Lacipirellula parvula gen. nov., sp. nov., representing a lineage of planctomycetes widespread in freshwater anoxic habitats, and description of the family Lacipirellulaceae.</title>
        <authorList>
            <person name="Dedysh S.N."/>
            <person name="Kulichevskaya I.S."/>
            <person name="Beletsky A.V."/>
            <person name="Rakitin A.L."/>
            <person name="Mardanov A.V."/>
            <person name="Ivanova A.A."/>
            <person name="Saltykova V.X."/>
            <person name="Rijpstra W.I.C."/>
            <person name="Sinninghe Damste J.S."/>
            <person name="Ravin N.V."/>
        </authorList>
    </citation>
    <scope>NUCLEOTIDE SEQUENCE [LARGE SCALE GENOMIC DNA]</scope>
    <source>
        <strain evidence="20">PX69</strain>
    </source>
</reference>
<dbReference type="CDD" id="cd03529">
    <property type="entry name" value="Rieske_NirD"/>
    <property type="match status" value="1"/>
</dbReference>
<keyword evidence="7" id="KW-0349">Heme</keyword>
<evidence type="ECO:0000256" key="4">
    <source>
        <dbReference type="ARBA" id="ARBA00005096"/>
    </source>
</evidence>
<dbReference type="InterPro" id="IPR007419">
    <property type="entry name" value="BFD-like_2Fe2S-bd_dom"/>
</dbReference>
<dbReference type="PROSITE" id="PS51296">
    <property type="entry name" value="RIESKE"/>
    <property type="match status" value="1"/>
</dbReference>
<dbReference type="InterPro" id="IPR045854">
    <property type="entry name" value="NO2/SO3_Rdtase_4Fe4S_sf"/>
</dbReference>
<dbReference type="InterPro" id="IPR023753">
    <property type="entry name" value="FAD/NAD-binding_dom"/>
</dbReference>
<dbReference type="EMBL" id="AP021861">
    <property type="protein sequence ID" value="BBO36029.1"/>
    <property type="molecule type" value="Genomic_DNA"/>
</dbReference>
<dbReference type="InterPro" id="IPR016156">
    <property type="entry name" value="FAD/NAD-linked_Rdtase_dimer_sf"/>
</dbReference>
<dbReference type="PRINTS" id="PR00411">
    <property type="entry name" value="PNDRDTASEI"/>
</dbReference>
<dbReference type="Pfam" id="PF07992">
    <property type="entry name" value="Pyr_redox_2"/>
    <property type="match status" value="1"/>
</dbReference>
<dbReference type="Proteomes" id="UP000326837">
    <property type="component" value="Chromosome"/>
</dbReference>
<dbReference type="GO" id="GO:0015980">
    <property type="term" value="P:energy derivation by oxidation of organic compounds"/>
    <property type="evidence" value="ECO:0007669"/>
    <property type="project" value="UniProtKB-ARBA"/>
</dbReference>
<evidence type="ECO:0000259" key="18">
    <source>
        <dbReference type="PROSITE" id="PS51296"/>
    </source>
</evidence>
<keyword evidence="13" id="KW-0408">Iron</keyword>
<dbReference type="PRINTS" id="PR00397">
    <property type="entry name" value="SIROHAEM"/>
</dbReference>
<gene>
    <name evidence="19" type="ORF">PLANPX_5641</name>
</gene>
<evidence type="ECO:0000313" key="19">
    <source>
        <dbReference type="EMBL" id="BBO36029.1"/>
    </source>
</evidence>
<evidence type="ECO:0000256" key="2">
    <source>
        <dbReference type="ARBA" id="ARBA00001966"/>
    </source>
</evidence>
<dbReference type="Pfam" id="PF18267">
    <property type="entry name" value="Rubredoxin_C"/>
    <property type="match status" value="1"/>
</dbReference>
<evidence type="ECO:0000256" key="14">
    <source>
        <dbReference type="ARBA" id="ARBA00023014"/>
    </source>
</evidence>
<comment type="subunit">
    <text evidence="17">Homodimer which associates with NirD.</text>
</comment>
<dbReference type="KEGG" id="lpav:PLANPX_5641"/>
<dbReference type="UniPathway" id="UPA00653"/>
<dbReference type="GO" id="GO:0042128">
    <property type="term" value="P:nitrate assimilation"/>
    <property type="evidence" value="ECO:0007669"/>
    <property type="project" value="UniProtKB-UniPathway"/>
</dbReference>
<dbReference type="Gene3D" id="3.50.50.60">
    <property type="entry name" value="FAD/NAD(P)-binding domain"/>
    <property type="match status" value="2"/>
</dbReference>
<dbReference type="PRINTS" id="PR00368">
    <property type="entry name" value="FADPNR"/>
</dbReference>
<dbReference type="CDD" id="cd19943">
    <property type="entry name" value="NirB_Fer2_BFD-like_1"/>
    <property type="match status" value="1"/>
</dbReference>
<dbReference type="GO" id="GO:0050660">
    <property type="term" value="F:flavin adenine dinucleotide binding"/>
    <property type="evidence" value="ECO:0007669"/>
    <property type="project" value="InterPro"/>
</dbReference>
<dbReference type="GO" id="GO:0020037">
    <property type="term" value="F:heme binding"/>
    <property type="evidence" value="ECO:0007669"/>
    <property type="project" value="InterPro"/>
</dbReference>
<dbReference type="PROSITE" id="PS00365">
    <property type="entry name" value="NIR_SIR"/>
    <property type="match status" value="1"/>
</dbReference>
<evidence type="ECO:0000256" key="16">
    <source>
        <dbReference type="ARBA" id="ARBA00034078"/>
    </source>
</evidence>
<keyword evidence="14" id="KW-0411">Iron-sulfur</keyword>
<dbReference type="Gene3D" id="2.102.10.10">
    <property type="entry name" value="Rieske [2Fe-2S] iron-sulphur domain"/>
    <property type="match status" value="1"/>
</dbReference>
<protein>
    <submittedName>
        <fullName evidence="19">Nitrite reductase large subunit</fullName>
        <ecNumber evidence="19">1.7.1.4</ecNumber>
    </submittedName>
</protein>
<dbReference type="AlphaFoldDB" id="A0A5K7XQP5"/>
<proteinExistence type="inferred from homology"/>
<dbReference type="Pfam" id="PF13806">
    <property type="entry name" value="Rieske_2"/>
    <property type="match status" value="1"/>
</dbReference>
<dbReference type="FunFam" id="3.30.413.10:FF:000007">
    <property type="entry name" value="Nitrite reductase [NAD(P)H] large subunit"/>
    <property type="match status" value="1"/>
</dbReference>
<keyword evidence="12 19" id="KW-0560">Oxidoreductase</keyword>
<evidence type="ECO:0000256" key="1">
    <source>
        <dbReference type="ARBA" id="ARBA00001929"/>
    </source>
</evidence>
<dbReference type="FunFam" id="3.50.50.60:FF:000033">
    <property type="entry name" value="Nitrite reductase [NAD(P)H], large subunit"/>
    <property type="match status" value="1"/>
</dbReference>
<dbReference type="InterPro" id="IPR041575">
    <property type="entry name" value="Rubredoxin_C"/>
</dbReference>
<dbReference type="Gene3D" id="3.30.390.30">
    <property type="match status" value="1"/>
</dbReference>
<dbReference type="GO" id="GO:0051537">
    <property type="term" value="F:2 iron, 2 sulfur cluster binding"/>
    <property type="evidence" value="ECO:0007669"/>
    <property type="project" value="UniProtKB-KW"/>
</dbReference>
<feature type="domain" description="Rieske" evidence="18">
    <location>
        <begin position="867"/>
        <end position="969"/>
    </location>
</feature>
<name>A0A5K7XQP5_9BACT</name>
<keyword evidence="8" id="KW-0285">Flavoprotein</keyword>
<keyword evidence="6" id="KW-0004">4Fe-4S</keyword>
<dbReference type="InterPro" id="IPR006067">
    <property type="entry name" value="NO2/SO3_Rdtase_4Fe4S_dom"/>
</dbReference>
<evidence type="ECO:0000256" key="11">
    <source>
        <dbReference type="ARBA" id="ARBA00022827"/>
    </source>
</evidence>
<dbReference type="Gene3D" id="3.30.413.10">
    <property type="entry name" value="Sulfite Reductase Hemoprotein, domain 1"/>
    <property type="match status" value="1"/>
</dbReference>
<dbReference type="InterPro" id="IPR052034">
    <property type="entry name" value="NasD-like"/>
</dbReference>
<dbReference type="InterPro" id="IPR005117">
    <property type="entry name" value="NiRdtase/SiRdtase_haem-b_fer"/>
</dbReference>
<comment type="similarity">
    <text evidence="5">Belongs to the nitrite and sulfite reductase 4Fe-4S domain family.</text>
</comment>
<dbReference type="SUPFAM" id="SSF55124">
    <property type="entry name" value="Nitrite/Sulfite reductase N-terminal domain-like"/>
    <property type="match status" value="1"/>
</dbReference>
<dbReference type="NCBIfam" id="TIGR02374">
    <property type="entry name" value="nitri_red_nirB"/>
    <property type="match status" value="1"/>
</dbReference>
<sequence length="1010" mass="109988">MTHSTAKQTVVVIGNGMVGQRFCERLVEFDAEKRYRIVTFCEEPRAAYDRVGLTSFFAHRDAEQLMLARQEWYAENGVELHVGDRACEIDRARRLVRSDRGVEIAYDHVVLATGSFPFVPPVPGVDKTGVFVYRTIEDLQNIIKYAGTVKRCAVIGGGLLGLEAAKAAYDLGLETHVIEFAPRLMPRQVDDAGSRILVNKIESLGVRVHLNRATKAIHGNGAVERMEFADGDSIDVEMVIVSTGIRPRDDLARQCGVSVSDRGGIVVNDRLETSDERISAIGECVVHGGMVYGLVAPGYEMAEIVAANLTGGERRFAGADLSTKLKLMGVDVASFGRYEAPACDAMPLTFEDPFAGVYKKLLFSRDGKQLLGGILVGDASDYGKLSIFAKSGGALPCAPHELIVGAGPVGGAGLDVMSDSAQICSCNNVTKSAICAAINEGGVDTLDALKRCTKAGTGCGGCMPLVTDLFKAELKRAGKAVVNYLCEHFAYSRTELFAIVKAKELRTFGAVLAHCGNGTGHGCELCKPAIASILASLWNDVIVDAEHETLQDSNDRFLANIQRGGTYSVVPRVPGGEITPEKLAVIADIARRYGLYTKITGGQRIDMFGAPVQHLPEIWEELVDAGFESGHAYGKAVRTVKSCVGTTWCRYGVQDSVGFAIRVENRYKGIRAPHKIKMAVSGCIRECAEAQNKDVGLIATEQGYNLYVCGNGGSKPRHAELFATDLDEKTALQYIDRFLAYYIMTADKLTRTAVWREKLEGGIEHLRDVVIHDKLGIAAELDAMMQRLVDTYQCEWAAVVRDPAKRERFRQFVNSDETEPCIEIVGQREQTRPADWPSEFVSLEQFRMTDGRSWAEHEQERSTGLRWVAVGSIADFPIDGGATVKYGRSQLAVFNFASRGEWYASQNMCPHKKAFVLSRGIVGDAAGEPKVACPLHKKTFSLENGESLQGEEYRIRTFAVKVEGEQVFLELPPPEVLDEQLATAIGCRLATSCVTAAESVEPVVSAGAMV</sequence>
<keyword evidence="11" id="KW-0274">FAD</keyword>
<keyword evidence="9" id="KW-0001">2Fe-2S</keyword>